<reference evidence="2" key="1">
    <citation type="submission" date="2022-07" db="EMBL/GenBank/DDBJ databases">
        <title>Ectorhizobium quercum gen.nov., sp. nov.</title>
        <authorList>
            <person name="Ma T."/>
            <person name="Li Y."/>
        </authorList>
    </citation>
    <scope>NUCLEOTIDE SEQUENCE</scope>
    <source>
        <strain evidence="2">BDR2-2</strain>
    </source>
</reference>
<keyword evidence="1" id="KW-0472">Membrane</keyword>
<dbReference type="EMBL" id="JANFPI010000002">
    <property type="protein sequence ID" value="MCX8996929.1"/>
    <property type="molecule type" value="Genomic_DNA"/>
</dbReference>
<sequence length="63" mass="6822">MLPDVTSPALYLAILIAAIPYAARYFADRSETAAAERVSILTRHPFTVGTFMTAALGVYLFNA</sequence>
<feature type="transmembrane region" description="Helical" evidence="1">
    <location>
        <begin position="44"/>
        <end position="61"/>
    </location>
</feature>
<comment type="caution">
    <text evidence="2">The sequence shown here is derived from an EMBL/GenBank/DDBJ whole genome shotgun (WGS) entry which is preliminary data.</text>
</comment>
<protein>
    <submittedName>
        <fullName evidence="2">Uncharacterized protein</fullName>
    </submittedName>
</protein>
<evidence type="ECO:0000256" key="1">
    <source>
        <dbReference type="SAM" id="Phobius"/>
    </source>
</evidence>
<accession>A0AAE3MZG5</accession>
<organism evidence="2 3">
    <name type="scientific">Ectorhizobium quercum</name>
    <dbReference type="NCBI Taxonomy" id="2965071"/>
    <lineage>
        <taxon>Bacteria</taxon>
        <taxon>Pseudomonadati</taxon>
        <taxon>Pseudomonadota</taxon>
        <taxon>Alphaproteobacteria</taxon>
        <taxon>Hyphomicrobiales</taxon>
        <taxon>Rhizobiaceae</taxon>
        <taxon>Ectorhizobium</taxon>
    </lineage>
</organism>
<evidence type="ECO:0000313" key="2">
    <source>
        <dbReference type="EMBL" id="MCX8996929.1"/>
    </source>
</evidence>
<keyword evidence="3" id="KW-1185">Reference proteome</keyword>
<gene>
    <name evidence="2" type="ORF">NOF55_07405</name>
</gene>
<feature type="transmembrane region" description="Helical" evidence="1">
    <location>
        <begin position="6"/>
        <end position="23"/>
    </location>
</feature>
<dbReference type="AlphaFoldDB" id="A0AAE3MZG5"/>
<keyword evidence="1" id="KW-0812">Transmembrane</keyword>
<proteinExistence type="predicted"/>
<dbReference type="Proteomes" id="UP001208771">
    <property type="component" value="Unassembled WGS sequence"/>
</dbReference>
<dbReference type="RefSeq" id="WP_306410700.1">
    <property type="nucleotide sequence ID" value="NZ_JANFPI010000002.1"/>
</dbReference>
<evidence type="ECO:0000313" key="3">
    <source>
        <dbReference type="Proteomes" id="UP001208771"/>
    </source>
</evidence>
<keyword evidence="1" id="KW-1133">Transmembrane helix</keyword>
<name>A0AAE3MZG5_9HYPH</name>